<dbReference type="Proteomes" id="UP000263273">
    <property type="component" value="Unassembled WGS sequence"/>
</dbReference>
<evidence type="ECO:0000259" key="15">
    <source>
        <dbReference type="PROSITE" id="PS50109"/>
    </source>
</evidence>
<keyword evidence="6" id="KW-0145">Chemotaxis</keyword>
<dbReference type="CDD" id="cd16916">
    <property type="entry name" value="HATPase_CheA-like"/>
    <property type="match status" value="1"/>
</dbReference>
<evidence type="ECO:0000256" key="6">
    <source>
        <dbReference type="ARBA" id="ARBA00022500"/>
    </source>
</evidence>
<evidence type="ECO:0000313" key="18">
    <source>
        <dbReference type="EMBL" id="HBK52417.1"/>
    </source>
</evidence>
<comment type="catalytic activity">
    <reaction evidence="1">
        <text>ATP + protein L-histidine = ADP + protein N-phospho-L-histidine.</text>
        <dbReference type="EC" id="2.7.13.3"/>
    </reaction>
</comment>
<accession>A0A354YVZ7</accession>
<keyword evidence="10" id="KW-0418">Kinase</keyword>
<dbReference type="Pfam" id="PF07194">
    <property type="entry name" value="P2"/>
    <property type="match status" value="1"/>
</dbReference>
<dbReference type="GO" id="GO:0006935">
    <property type="term" value="P:chemotaxis"/>
    <property type="evidence" value="ECO:0007669"/>
    <property type="project" value="UniProtKB-KW"/>
</dbReference>
<dbReference type="AlphaFoldDB" id="A0A354YVZ7"/>
<keyword evidence="11" id="KW-0067">ATP-binding</keyword>
<dbReference type="PRINTS" id="PR00344">
    <property type="entry name" value="BCTRLSENSOR"/>
</dbReference>
<evidence type="ECO:0000256" key="11">
    <source>
        <dbReference type="ARBA" id="ARBA00022840"/>
    </source>
</evidence>
<dbReference type="RefSeq" id="WP_276619497.1">
    <property type="nucleotide sequence ID" value="NZ_DCDX01000076.1"/>
</dbReference>
<evidence type="ECO:0000256" key="2">
    <source>
        <dbReference type="ARBA" id="ARBA00004496"/>
    </source>
</evidence>
<name>A0A354YVZ7_9FIRM</name>
<dbReference type="Gene3D" id="1.20.120.160">
    <property type="entry name" value="HPT domain"/>
    <property type="match status" value="1"/>
</dbReference>
<dbReference type="InterPro" id="IPR002545">
    <property type="entry name" value="CheW-lke_dom"/>
</dbReference>
<organism evidence="18 19">
    <name type="scientific">Syntrophomonas wolfei</name>
    <dbReference type="NCBI Taxonomy" id="863"/>
    <lineage>
        <taxon>Bacteria</taxon>
        <taxon>Bacillati</taxon>
        <taxon>Bacillota</taxon>
        <taxon>Clostridia</taxon>
        <taxon>Eubacteriales</taxon>
        <taxon>Syntrophomonadaceae</taxon>
        <taxon>Syntrophomonas</taxon>
    </lineage>
</organism>
<dbReference type="InterPro" id="IPR005467">
    <property type="entry name" value="His_kinase_dom"/>
</dbReference>
<dbReference type="Pfam" id="PF01627">
    <property type="entry name" value="Hpt"/>
    <property type="match status" value="1"/>
</dbReference>
<feature type="domain" description="Histidine kinase" evidence="15">
    <location>
        <begin position="347"/>
        <end position="551"/>
    </location>
</feature>
<proteinExistence type="predicted"/>
<dbReference type="STRING" id="378794.GCA_001570625_00816"/>
<dbReference type="InterPro" id="IPR008207">
    <property type="entry name" value="Sig_transdc_His_kin_Hpt_dom"/>
</dbReference>
<dbReference type="PROSITE" id="PS50851">
    <property type="entry name" value="CHEW"/>
    <property type="match status" value="1"/>
</dbReference>
<dbReference type="Pfam" id="PF01584">
    <property type="entry name" value="CheW"/>
    <property type="match status" value="1"/>
</dbReference>
<dbReference type="CDD" id="cd00088">
    <property type="entry name" value="HPT"/>
    <property type="match status" value="1"/>
</dbReference>
<evidence type="ECO:0000256" key="1">
    <source>
        <dbReference type="ARBA" id="ARBA00000085"/>
    </source>
</evidence>
<dbReference type="InterPro" id="IPR010808">
    <property type="entry name" value="CheA_P2-bd"/>
</dbReference>
<dbReference type="InterPro" id="IPR004358">
    <property type="entry name" value="Sig_transdc_His_kin-like_C"/>
</dbReference>
<dbReference type="Gene3D" id="2.30.30.40">
    <property type="entry name" value="SH3 Domains"/>
    <property type="match status" value="1"/>
</dbReference>
<dbReference type="EC" id="2.7.13.3" evidence="3"/>
<feature type="domain" description="HPt" evidence="17">
    <location>
        <begin position="3"/>
        <end position="110"/>
    </location>
</feature>
<evidence type="ECO:0000259" key="17">
    <source>
        <dbReference type="PROSITE" id="PS50894"/>
    </source>
</evidence>
<evidence type="ECO:0000256" key="3">
    <source>
        <dbReference type="ARBA" id="ARBA00012438"/>
    </source>
</evidence>
<keyword evidence="5" id="KW-0963">Cytoplasm</keyword>
<dbReference type="SMART" id="SM00260">
    <property type="entry name" value="CheW"/>
    <property type="match status" value="1"/>
</dbReference>
<evidence type="ECO:0000256" key="13">
    <source>
        <dbReference type="ARBA" id="ARBA00035100"/>
    </source>
</evidence>
<reference evidence="18 19" key="1">
    <citation type="journal article" date="2018" name="Nat. Biotechnol.">
        <title>A standardized bacterial taxonomy based on genome phylogeny substantially revises the tree of life.</title>
        <authorList>
            <person name="Parks D.H."/>
            <person name="Chuvochina M."/>
            <person name="Waite D.W."/>
            <person name="Rinke C."/>
            <person name="Skarshewski A."/>
            <person name="Chaumeil P.A."/>
            <person name="Hugenholtz P."/>
        </authorList>
    </citation>
    <scope>NUCLEOTIDE SEQUENCE [LARGE SCALE GENOMIC DNA]</scope>
    <source>
        <strain evidence="18">UBA10948</strain>
    </source>
</reference>
<dbReference type="InterPro" id="IPR003594">
    <property type="entry name" value="HATPase_dom"/>
</dbReference>
<evidence type="ECO:0000313" key="19">
    <source>
        <dbReference type="Proteomes" id="UP000263273"/>
    </source>
</evidence>
<gene>
    <name evidence="18" type="ORF">DDZ44_00570</name>
</gene>
<dbReference type="Gene3D" id="1.10.287.560">
    <property type="entry name" value="Histidine kinase CheA-like, homodimeric domain"/>
    <property type="match status" value="1"/>
</dbReference>
<dbReference type="SUPFAM" id="SSF47384">
    <property type="entry name" value="Homodimeric domain of signal transducing histidine kinase"/>
    <property type="match status" value="1"/>
</dbReference>
<keyword evidence="7 14" id="KW-0597">Phosphoprotein</keyword>
<feature type="domain" description="CheW-like" evidence="16">
    <location>
        <begin position="553"/>
        <end position="688"/>
    </location>
</feature>
<keyword evidence="12" id="KW-0902">Two-component regulatory system</keyword>
<dbReference type="SMART" id="SM00073">
    <property type="entry name" value="HPT"/>
    <property type="match status" value="1"/>
</dbReference>
<dbReference type="InterPro" id="IPR051315">
    <property type="entry name" value="Bact_Chemotaxis_CheA"/>
</dbReference>
<evidence type="ECO:0000256" key="4">
    <source>
        <dbReference type="ARBA" id="ARBA00021495"/>
    </source>
</evidence>
<dbReference type="InterPro" id="IPR037006">
    <property type="entry name" value="CheA-like_homodim_sf"/>
</dbReference>
<dbReference type="InterPro" id="IPR004105">
    <property type="entry name" value="CheA-like_dim"/>
</dbReference>
<dbReference type="InterPro" id="IPR036890">
    <property type="entry name" value="HATPase_C_sf"/>
</dbReference>
<dbReference type="GO" id="GO:0005524">
    <property type="term" value="F:ATP binding"/>
    <property type="evidence" value="ECO:0007669"/>
    <property type="project" value="UniProtKB-KW"/>
</dbReference>
<dbReference type="InterPro" id="IPR036641">
    <property type="entry name" value="HPT_dom_sf"/>
</dbReference>
<evidence type="ECO:0000256" key="10">
    <source>
        <dbReference type="ARBA" id="ARBA00022777"/>
    </source>
</evidence>
<dbReference type="FunFam" id="3.30.565.10:FF:000016">
    <property type="entry name" value="Chemotaxis protein CheA, putative"/>
    <property type="match status" value="1"/>
</dbReference>
<keyword evidence="8" id="KW-0808">Transferase</keyword>
<dbReference type="SUPFAM" id="SSF47226">
    <property type="entry name" value="Histidine-containing phosphotransfer domain, HPT domain"/>
    <property type="match status" value="1"/>
</dbReference>
<comment type="function">
    <text evidence="13">Involved in the transmission of sensory signals from the chemoreceptors to the flagellar motors. CheA is autophosphorylated; it can transfer its phosphate group to either CheB or CheY.</text>
</comment>
<dbReference type="SUPFAM" id="SSF55874">
    <property type="entry name" value="ATPase domain of HSP90 chaperone/DNA topoisomerase II/histidine kinase"/>
    <property type="match status" value="1"/>
</dbReference>
<dbReference type="Gene3D" id="3.30.565.10">
    <property type="entry name" value="Histidine kinase-like ATPase, C-terminal domain"/>
    <property type="match status" value="1"/>
</dbReference>
<sequence>MDKSLSKEPMLEMFIFENLQLLEQLEQTILAHEKERCLENAVINEIFRIMHTIKGSAAMMMYDSISSLAHAIEDLFFYIREFHPDEMDYSKICDIVLDGIDFIKNEIGKLEEDQEADGDSSPFVENIEQYLLLIKEASANSNLINEAAARPAGLQKKFYISTSKSPPTENIKRYHALIYFTPGCEMENIRAFNLVHKLKDQADQIDYLPADIIENNDSVEFIRENGFAVIFTTHLQQEAINELFMKEAFIDSLDLRVMEDEEWEIEQLRARNQIILEEEPSVSNNEVREIGANLHSGSTRQSLISVNVDKLDRLMDMVGELVISETMVAFNPDLMTATKLENFHKATRQHRKIINEMQDLVMSIRMVPLSMTFRKMNRVVRDMSKKLKKNVEMVIIGEETEVDKNIIEHLSDPIMHLIRNAIDHGIESPEKRASLGKSPAARVYLEAKNEGGDVYIIIRDDGAGLNKDKILERARARGLMQKPDSNLSDGEIYSTILLPGFSTCEEISEFSGRGVGMDVVHKNIEEVGGAVLVDSTPGQGTTITMKIPLTLAIINGMRVKVGNSIYILPITSIKESFKAKPDNIIVDPDGNEMLMVRGECYPVLRLHQKFRIESALKEIAEGIIVIVQNDSGSICLLVDALLGEQQVVVKALPKFIGKIAGISACTLLADGRACLIIDVANLIILAKVK</sequence>
<evidence type="ECO:0000256" key="9">
    <source>
        <dbReference type="ARBA" id="ARBA00022741"/>
    </source>
</evidence>
<dbReference type="GO" id="GO:0005737">
    <property type="term" value="C:cytoplasm"/>
    <property type="evidence" value="ECO:0007669"/>
    <property type="project" value="UniProtKB-SubCell"/>
</dbReference>
<dbReference type="GO" id="GO:0000155">
    <property type="term" value="F:phosphorelay sensor kinase activity"/>
    <property type="evidence" value="ECO:0007669"/>
    <property type="project" value="InterPro"/>
</dbReference>
<dbReference type="PROSITE" id="PS50109">
    <property type="entry name" value="HIS_KIN"/>
    <property type="match status" value="1"/>
</dbReference>
<dbReference type="SUPFAM" id="SSF55052">
    <property type="entry name" value="CheY-binding domain of CheA"/>
    <property type="match status" value="1"/>
</dbReference>
<evidence type="ECO:0000256" key="12">
    <source>
        <dbReference type="ARBA" id="ARBA00023012"/>
    </source>
</evidence>
<evidence type="ECO:0000256" key="14">
    <source>
        <dbReference type="PROSITE-ProRule" id="PRU00110"/>
    </source>
</evidence>
<dbReference type="Pfam" id="PF02518">
    <property type="entry name" value="HATPase_c"/>
    <property type="match status" value="1"/>
</dbReference>
<dbReference type="InterPro" id="IPR036061">
    <property type="entry name" value="CheW-like_dom_sf"/>
</dbReference>
<dbReference type="PANTHER" id="PTHR43395:SF10">
    <property type="entry name" value="CHEMOTAXIS PROTEIN CHEA"/>
    <property type="match status" value="1"/>
</dbReference>
<feature type="modified residue" description="Phosphohistidine" evidence="14">
    <location>
        <position position="51"/>
    </location>
</feature>
<dbReference type="InterPro" id="IPR036097">
    <property type="entry name" value="HisK_dim/P_sf"/>
</dbReference>
<dbReference type="InterPro" id="IPR035891">
    <property type="entry name" value="CheY-binding_CheA"/>
</dbReference>
<dbReference type="SMART" id="SM00387">
    <property type="entry name" value="HATPase_c"/>
    <property type="match status" value="1"/>
</dbReference>
<evidence type="ECO:0000259" key="16">
    <source>
        <dbReference type="PROSITE" id="PS50851"/>
    </source>
</evidence>
<dbReference type="EMBL" id="DNZF01000015">
    <property type="protein sequence ID" value="HBK52417.1"/>
    <property type="molecule type" value="Genomic_DNA"/>
</dbReference>
<comment type="subcellular location">
    <subcellularLocation>
        <location evidence="2">Cytoplasm</location>
    </subcellularLocation>
</comment>
<dbReference type="CDD" id="cd00731">
    <property type="entry name" value="CheA_reg"/>
    <property type="match status" value="1"/>
</dbReference>
<dbReference type="PANTHER" id="PTHR43395">
    <property type="entry name" value="SENSOR HISTIDINE KINASE CHEA"/>
    <property type="match status" value="1"/>
</dbReference>
<dbReference type="SUPFAM" id="SSF50341">
    <property type="entry name" value="CheW-like"/>
    <property type="match status" value="1"/>
</dbReference>
<protein>
    <recommendedName>
        <fullName evidence="4">Chemotaxis protein CheA</fullName>
        <ecNumber evidence="3">2.7.13.3</ecNumber>
    </recommendedName>
</protein>
<evidence type="ECO:0000256" key="7">
    <source>
        <dbReference type="ARBA" id="ARBA00022553"/>
    </source>
</evidence>
<dbReference type="SMART" id="SM01231">
    <property type="entry name" value="H-kinase_dim"/>
    <property type="match status" value="1"/>
</dbReference>
<evidence type="ECO:0000256" key="5">
    <source>
        <dbReference type="ARBA" id="ARBA00022490"/>
    </source>
</evidence>
<dbReference type="Pfam" id="PF02895">
    <property type="entry name" value="H-kinase_dim"/>
    <property type="match status" value="1"/>
</dbReference>
<dbReference type="PROSITE" id="PS50894">
    <property type="entry name" value="HPT"/>
    <property type="match status" value="1"/>
</dbReference>
<comment type="caution">
    <text evidence="18">The sequence shown here is derived from an EMBL/GenBank/DDBJ whole genome shotgun (WGS) entry which is preliminary data.</text>
</comment>
<evidence type="ECO:0000256" key="8">
    <source>
        <dbReference type="ARBA" id="ARBA00022679"/>
    </source>
</evidence>
<keyword evidence="9" id="KW-0547">Nucleotide-binding</keyword>